<evidence type="ECO:0000313" key="1">
    <source>
        <dbReference type="EMBL" id="KAF2145907.1"/>
    </source>
</evidence>
<evidence type="ECO:0000313" key="2">
    <source>
        <dbReference type="Proteomes" id="UP000799438"/>
    </source>
</evidence>
<organism evidence="1 2">
    <name type="scientific">Aplosporella prunicola CBS 121167</name>
    <dbReference type="NCBI Taxonomy" id="1176127"/>
    <lineage>
        <taxon>Eukaryota</taxon>
        <taxon>Fungi</taxon>
        <taxon>Dikarya</taxon>
        <taxon>Ascomycota</taxon>
        <taxon>Pezizomycotina</taxon>
        <taxon>Dothideomycetes</taxon>
        <taxon>Dothideomycetes incertae sedis</taxon>
        <taxon>Botryosphaeriales</taxon>
        <taxon>Aplosporellaceae</taxon>
        <taxon>Aplosporella</taxon>
    </lineage>
</organism>
<gene>
    <name evidence="1" type="ORF">K452DRAFT_103078</name>
</gene>
<protein>
    <submittedName>
        <fullName evidence="1">Uncharacterized protein</fullName>
    </submittedName>
</protein>
<dbReference type="GeneID" id="54292418"/>
<dbReference type="EMBL" id="ML995476">
    <property type="protein sequence ID" value="KAF2145907.1"/>
    <property type="molecule type" value="Genomic_DNA"/>
</dbReference>
<proteinExistence type="predicted"/>
<sequence>MVTLRNVRFDASCRTSPHTIQTNRALPPSCYLCLASPLQSCSLVHLSSFLSLPSLPLCRIFGPKPAGLPILSKSIHAAARNLETTPQSARSDSPDRTTLFLHRRRLPVLRPATAAYTPTLTLAASACQPSDSVHSLRPVSDWSKILLGEPLYSKPGRGQPSPLAHLIAFFLFLVPPRLANPGSWKPAQDSNSLSSPRP</sequence>
<dbReference type="AlphaFoldDB" id="A0A6A6BSV0"/>
<dbReference type="RefSeq" id="XP_033401619.1">
    <property type="nucleotide sequence ID" value="XM_033534927.1"/>
</dbReference>
<dbReference type="Proteomes" id="UP000799438">
    <property type="component" value="Unassembled WGS sequence"/>
</dbReference>
<keyword evidence="2" id="KW-1185">Reference proteome</keyword>
<name>A0A6A6BSV0_9PEZI</name>
<reference evidence="1" key="1">
    <citation type="journal article" date="2020" name="Stud. Mycol.">
        <title>101 Dothideomycetes genomes: a test case for predicting lifestyles and emergence of pathogens.</title>
        <authorList>
            <person name="Haridas S."/>
            <person name="Albert R."/>
            <person name="Binder M."/>
            <person name="Bloem J."/>
            <person name="Labutti K."/>
            <person name="Salamov A."/>
            <person name="Andreopoulos B."/>
            <person name="Baker S."/>
            <person name="Barry K."/>
            <person name="Bills G."/>
            <person name="Bluhm B."/>
            <person name="Cannon C."/>
            <person name="Castanera R."/>
            <person name="Culley D."/>
            <person name="Daum C."/>
            <person name="Ezra D."/>
            <person name="Gonzalez J."/>
            <person name="Henrissat B."/>
            <person name="Kuo A."/>
            <person name="Liang C."/>
            <person name="Lipzen A."/>
            <person name="Lutzoni F."/>
            <person name="Magnuson J."/>
            <person name="Mondo S."/>
            <person name="Nolan M."/>
            <person name="Ohm R."/>
            <person name="Pangilinan J."/>
            <person name="Park H.-J."/>
            <person name="Ramirez L."/>
            <person name="Alfaro M."/>
            <person name="Sun H."/>
            <person name="Tritt A."/>
            <person name="Yoshinaga Y."/>
            <person name="Zwiers L.-H."/>
            <person name="Turgeon B."/>
            <person name="Goodwin S."/>
            <person name="Spatafora J."/>
            <person name="Crous P."/>
            <person name="Grigoriev I."/>
        </authorList>
    </citation>
    <scope>NUCLEOTIDE SEQUENCE</scope>
    <source>
        <strain evidence="1">CBS 121167</strain>
    </source>
</reference>
<accession>A0A6A6BSV0</accession>